<reference evidence="1 2" key="1">
    <citation type="submission" date="2021-11" db="EMBL/GenBank/DDBJ databases">
        <authorList>
            <person name="Islam A."/>
            <person name="Islam S."/>
            <person name="Flora M.S."/>
            <person name="Rahman M."/>
            <person name="Ziaur R.M."/>
            <person name="Epstein J.H."/>
            <person name="Hassan M."/>
            <person name="Klassen M."/>
            <person name="Woodard K."/>
            <person name="Webb A."/>
            <person name="Webby R.J."/>
            <person name="El Zowalaty M.E."/>
        </authorList>
    </citation>
    <scope>NUCLEOTIDE SEQUENCE [LARGE SCALE GENOMIC DNA]</scope>
    <source>
        <strain evidence="1">Pbs1</strain>
    </source>
</reference>
<dbReference type="EMBL" id="CAKLCB010000388">
    <property type="protein sequence ID" value="CAH0522231.1"/>
    <property type="molecule type" value="Genomic_DNA"/>
</dbReference>
<evidence type="ECO:0000313" key="2">
    <source>
        <dbReference type="Proteomes" id="UP001158986"/>
    </source>
</evidence>
<dbReference type="Proteomes" id="UP001158986">
    <property type="component" value="Unassembled WGS sequence"/>
</dbReference>
<organism evidence="1 2">
    <name type="scientific">Peronospora belbahrii</name>
    <dbReference type="NCBI Taxonomy" id="622444"/>
    <lineage>
        <taxon>Eukaryota</taxon>
        <taxon>Sar</taxon>
        <taxon>Stramenopiles</taxon>
        <taxon>Oomycota</taxon>
        <taxon>Peronosporomycetes</taxon>
        <taxon>Peronosporales</taxon>
        <taxon>Peronosporaceae</taxon>
        <taxon>Peronospora</taxon>
    </lineage>
</organism>
<sequence>MRIKKQRAFLDAAADGDLNGVNAWLASDPRGDVNVTLGEGWTALLYAVTHTVERTLCGGFWKKKTLN</sequence>
<comment type="caution">
    <text evidence="1">The sequence shown here is derived from an EMBL/GenBank/DDBJ whole genome shotgun (WGS) entry which is preliminary data.</text>
</comment>
<name>A0ABN8DC90_9STRA</name>
<evidence type="ECO:0000313" key="1">
    <source>
        <dbReference type="EMBL" id="CAH0522231.1"/>
    </source>
</evidence>
<protein>
    <submittedName>
        <fullName evidence="1">Uncharacterized protein</fullName>
    </submittedName>
</protein>
<accession>A0ABN8DC90</accession>
<gene>
    <name evidence="1" type="ORF">PBS001_LOCUS8665</name>
</gene>
<proteinExistence type="predicted"/>
<keyword evidence="2" id="KW-1185">Reference proteome</keyword>
<dbReference type="Gene3D" id="1.25.40.20">
    <property type="entry name" value="Ankyrin repeat-containing domain"/>
    <property type="match status" value="1"/>
</dbReference>
<dbReference type="InterPro" id="IPR036770">
    <property type="entry name" value="Ankyrin_rpt-contain_sf"/>
</dbReference>